<dbReference type="InterPro" id="IPR002698">
    <property type="entry name" value="FTHF_cligase"/>
</dbReference>
<dbReference type="KEGG" id="asip:AQUSIP_22040"/>
<keyword evidence="3 4" id="KW-0067">ATP-binding</keyword>
<evidence type="ECO:0000256" key="2">
    <source>
        <dbReference type="ARBA" id="ARBA00022741"/>
    </source>
</evidence>
<sequence>MAAANVLEGHPVFIQSRHIACYLPAKDEFETLHIIKMIWKARKHCYLPVLSGQDENALQFAAYDEGDALRLNRYQIQEPVNTGRSRPPQELDLVITPLLAFDSQGGRLGMGGGFYDRTFAFLHSKMNRTPKLIGLAFSSQEAEELPSDTWDIRLDGVLTEKALISFS</sequence>
<feature type="binding site" evidence="4">
    <location>
        <position position="28"/>
    </location>
    <ligand>
        <name>substrate</name>
    </ligand>
</feature>
<gene>
    <name evidence="6" type="ORF">AQUSIP_22040</name>
</gene>
<keyword evidence="7" id="KW-1185">Reference proteome</keyword>
<evidence type="ECO:0000313" key="6">
    <source>
        <dbReference type="EMBL" id="VVC76877.1"/>
    </source>
</evidence>
<protein>
    <recommendedName>
        <fullName evidence="5">5-formyltetrahydrofolate cyclo-ligase</fullName>
        <ecNumber evidence="5">6.3.3.2</ecNumber>
    </recommendedName>
</protein>
<name>A0A5E4PKD4_9COXI</name>
<dbReference type="GO" id="GO:0030272">
    <property type="term" value="F:5-formyltetrahydrofolate cyclo-ligase activity"/>
    <property type="evidence" value="ECO:0007669"/>
    <property type="project" value="UniProtKB-EC"/>
</dbReference>
<dbReference type="InterPro" id="IPR037171">
    <property type="entry name" value="NagB/RpiA_transferase-like"/>
</dbReference>
<dbReference type="GO" id="GO:0046872">
    <property type="term" value="F:metal ion binding"/>
    <property type="evidence" value="ECO:0007669"/>
    <property type="project" value="UniProtKB-KW"/>
</dbReference>
<organism evidence="6 7">
    <name type="scientific">Aquicella siphonis</name>
    <dbReference type="NCBI Taxonomy" id="254247"/>
    <lineage>
        <taxon>Bacteria</taxon>
        <taxon>Pseudomonadati</taxon>
        <taxon>Pseudomonadota</taxon>
        <taxon>Gammaproteobacteria</taxon>
        <taxon>Legionellales</taxon>
        <taxon>Coxiellaceae</taxon>
        <taxon>Aquicella</taxon>
    </lineage>
</organism>
<dbReference type="AlphaFoldDB" id="A0A5E4PKD4"/>
<feature type="binding site" evidence="4">
    <location>
        <position position="23"/>
    </location>
    <ligand>
        <name>substrate</name>
    </ligand>
</feature>
<dbReference type="GO" id="GO:0009396">
    <property type="term" value="P:folic acid-containing compound biosynthetic process"/>
    <property type="evidence" value="ECO:0007669"/>
    <property type="project" value="TreeGrafter"/>
</dbReference>
<dbReference type="GO" id="GO:0035999">
    <property type="term" value="P:tetrahydrofolate interconversion"/>
    <property type="evidence" value="ECO:0007669"/>
    <property type="project" value="TreeGrafter"/>
</dbReference>
<evidence type="ECO:0000256" key="3">
    <source>
        <dbReference type="ARBA" id="ARBA00022840"/>
    </source>
</evidence>
<dbReference type="InterPro" id="IPR024185">
    <property type="entry name" value="FTHF_cligase-like_sf"/>
</dbReference>
<dbReference type="GO" id="GO:0005524">
    <property type="term" value="F:ATP binding"/>
    <property type="evidence" value="ECO:0007669"/>
    <property type="project" value="UniProtKB-KW"/>
</dbReference>
<evidence type="ECO:0000256" key="5">
    <source>
        <dbReference type="RuleBase" id="RU361279"/>
    </source>
</evidence>
<keyword evidence="6" id="KW-0436">Ligase</keyword>
<comment type="catalytic activity">
    <reaction evidence="5">
        <text>(6S)-5-formyl-5,6,7,8-tetrahydrofolate + ATP = (6R)-5,10-methenyltetrahydrofolate + ADP + phosphate</text>
        <dbReference type="Rhea" id="RHEA:10488"/>
        <dbReference type="ChEBI" id="CHEBI:30616"/>
        <dbReference type="ChEBI" id="CHEBI:43474"/>
        <dbReference type="ChEBI" id="CHEBI:57455"/>
        <dbReference type="ChEBI" id="CHEBI:57457"/>
        <dbReference type="ChEBI" id="CHEBI:456216"/>
        <dbReference type="EC" id="6.3.3.2"/>
    </reaction>
</comment>
<comment type="cofactor">
    <cofactor evidence="5">
        <name>Mg(2+)</name>
        <dbReference type="ChEBI" id="CHEBI:18420"/>
    </cofactor>
</comment>
<dbReference type="Pfam" id="PF01812">
    <property type="entry name" value="5-FTHF_cyc-lig"/>
    <property type="match status" value="1"/>
</dbReference>
<keyword evidence="5" id="KW-0479">Metal-binding</keyword>
<dbReference type="EC" id="6.3.3.2" evidence="5"/>
<dbReference type="Proteomes" id="UP000324194">
    <property type="component" value="Chromosome 1"/>
</dbReference>
<evidence type="ECO:0000256" key="1">
    <source>
        <dbReference type="ARBA" id="ARBA00010638"/>
    </source>
</evidence>
<keyword evidence="2 4" id="KW-0547">Nucleotide-binding</keyword>
<feature type="binding site" evidence="4">
    <location>
        <begin position="107"/>
        <end position="115"/>
    </location>
    <ligand>
        <name>ATP</name>
        <dbReference type="ChEBI" id="CHEBI:30616"/>
    </ligand>
</feature>
<proteinExistence type="inferred from homology"/>
<reference evidence="6 7" key="1">
    <citation type="submission" date="2019-08" db="EMBL/GenBank/DDBJ databases">
        <authorList>
            <person name="Guy L."/>
        </authorList>
    </citation>
    <scope>NUCLEOTIDE SEQUENCE [LARGE SCALE GENOMIC DNA]</scope>
    <source>
        <strain evidence="6 7">SGT-108</strain>
    </source>
</reference>
<dbReference type="PIRSF" id="PIRSF006806">
    <property type="entry name" value="FTHF_cligase"/>
    <property type="match status" value="1"/>
</dbReference>
<dbReference type="PANTHER" id="PTHR23407:SF1">
    <property type="entry name" value="5-FORMYLTETRAHYDROFOLATE CYCLO-LIGASE"/>
    <property type="match status" value="1"/>
</dbReference>
<dbReference type="EMBL" id="LR699119">
    <property type="protein sequence ID" value="VVC76877.1"/>
    <property type="molecule type" value="Genomic_DNA"/>
</dbReference>
<comment type="similarity">
    <text evidence="1 5">Belongs to the 5-formyltetrahydrofolate cyclo-ligase family.</text>
</comment>
<evidence type="ECO:0000256" key="4">
    <source>
        <dbReference type="PIRSR" id="PIRSR006806-1"/>
    </source>
</evidence>
<dbReference type="PANTHER" id="PTHR23407">
    <property type="entry name" value="ATPASE INHIBITOR/5-FORMYLTETRAHYDROFOLATE CYCLO-LIGASE"/>
    <property type="match status" value="1"/>
</dbReference>
<accession>A0A5E4PKD4</accession>
<dbReference type="SUPFAM" id="SSF100950">
    <property type="entry name" value="NagB/RpiA/CoA transferase-like"/>
    <property type="match status" value="1"/>
</dbReference>
<dbReference type="NCBIfam" id="TIGR02727">
    <property type="entry name" value="MTHFS_bact"/>
    <property type="match status" value="1"/>
</dbReference>
<keyword evidence="5" id="KW-0460">Magnesium</keyword>
<evidence type="ECO:0000313" key="7">
    <source>
        <dbReference type="Proteomes" id="UP000324194"/>
    </source>
</evidence>
<dbReference type="Gene3D" id="3.40.50.10420">
    <property type="entry name" value="NagB/RpiA/CoA transferase-like"/>
    <property type="match status" value="1"/>
</dbReference>